<comment type="caution">
    <text evidence="1">The sequence shown here is derived from an EMBL/GenBank/DDBJ whole genome shotgun (WGS) entry which is preliminary data.</text>
</comment>
<reference evidence="1 2" key="1">
    <citation type="submission" date="2019-11" db="EMBL/GenBank/DDBJ databases">
        <title>Whole genome sequence of Oryza granulata.</title>
        <authorList>
            <person name="Li W."/>
        </authorList>
    </citation>
    <scope>NUCLEOTIDE SEQUENCE [LARGE SCALE GENOMIC DNA]</scope>
    <source>
        <strain evidence="2">cv. Menghai</strain>
        <tissue evidence="1">Leaf</tissue>
    </source>
</reference>
<protein>
    <submittedName>
        <fullName evidence="1">Uncharacterized protein</fullName>
    </submittedName>
</protein>
<dbReference type="Proteomes" id="UP000479710">
    <property type="component" value="Unassembled WGS sequence"/>
</dbReference>
<dbReference type="AlphaFoldDB" id="A0A6G1DM02"/>
<accession>A0A6G1DM02</accession>
<keyword evidence="2" id="KW-1185">Reference proteome</keyword>
<evidence type="ECO:0000313" key="2">
    <source>
        <dbReference type="Proteomes" id="UP000479710"/>
    </source>
</evidence>
<dbReference type="OrthoDB" id="629418at2759"/>
<dbReference type="EMBL" id="SPHZ02000006">
    <property type="protein sequence ID" value="KAF0913517.1"/>
    <property type="molecule type" value="Genomic_DNA"/>
</dbReference>
<gene>
    <name evidence="1" type="ORF">E2562_023259</name>
</gene>
<sequence>MYIRSVSWHYPPVNMRGCLHWNVRTGRPLYTVLVFDTAAEEFRMMRGPCDYYQDTGLTGQLVGVQGTLGAWSHEVDDGVVALWLLQDYDDEALACTASASENSSA</sequence>
<name>A0A6G1DM02_9ORYZ</name>
<proteinExistence type="predicted"/>
<evidence type="ECO:0000313" key="1">
    <source>
        <dbReference type="EMBL" id="KAF0913517.1"/>
    </source>
</evidence>
<organism evidence="1 2">
    <name type="scientific">Oryza meyeriana var. granulata</name>
    <dbReference type="NCBI Taxonomy" id="110450"/>
    <lineage>
        <taxon>Eukaryota</taxon>
        <taxon>Viridiplantae</taxon>
        <taxon>Streptophyta</taxon>
        <taxon>Embryophyta</taxon>
        <taxon>Tracheophyta</taxon>
        <taxon>Spermatophyta</taxon>
        <taxon>Magnoliopsida</taxon>
        <taxon>Liliopsida</taxon>
        <taxon>Poales</taxon>
        <taxon>Poaceae</taxon>
        <taxon>BOP clade</taxon>
        <taxon>Oryzoideae</taxon>
        <taxon>Oryzeae</taxon>
        <taxon>Oryzinae</taxon>
        <taxon>Oryza</taxon>
        <taxon>Oryza meyeriana</taxon>
    </lineage>
</organism>